<dbReference type="FunFam" id="1.10.340.30:FF:000004">
    <property type="entry name" value="DNA-3-methyladenine glycosylase II"/>
    <property type="match status" value="1"/>
</dbReference>
<dbReference type="GO" id="GO:0006307">
    <property type="term" value="P:DNA alkylation repair"/>
    <property type="evidence" value="ECO:0007669"/>
    <property type="project" value="TreeGrafter"/>
</dbReference>
<dbReference type="AlphaFoldDB" id="A0A239DCJ4"/>
<dbReference type="GO" id="GO:0006285">
    <property type="term" value="P:base-excision repair, AP site formation"/>
    <property type="evidence" value="ECO:0007669"/>
    <property type="project" value="TreeGrafter"/>
</dbReference>
<evidence type="ECO:0000256" key="5">
    <source>
        <dbReference type="ARBA" id="ARBA00023204"/>
    </source>
</evidence>
<dbReference type="EMBL" id="FZOJ01000007">
    <property type="protein sequence ID" value="SNS30017.1"/>
    <property type="molecule type" value="Genomic_DNA"/>
</dbReference>
<dbReference type="CDD" id="cd00056">
    <property type="entry name" value="ENDO3c"/>
    <property type="match status" value="1"/>
</dbReference>
<sequence>MELMEDKKHFEYGQKEIDYLKRRDKKLGVAVDRIGMIKREITPDPFIALVSSVVSQQISNKAAETVWNRFNNLVGNITPEGIIKAEISEIQGCGMSLRKAEYIKGIAEAAISEKITFNLLHTLTDEEIIKTLTSLKGVGVWTAEMLLIFSLHRPDVVSYKDLAICRGMMNLYGLKELPKEKFQVYRKRYSPYGSVASLYLWALSVL</sequence>
<dbReference type="GO" id="GO:0005737">
    <property type="term" value="C:cytoplasm"/>
    <property type="evidence" value="ECO:0007669"/>
    <property type="project" value="TreeGrafter"/>
</dbReference>
<protein>
    <recommendedName>
        <fullName evidence="3">DNA-3-methyladenine glycosylase II</fullName>
        <ecNumber evidence="3">3.2.2.21</ecNumber>
    </recommendedName>
</protein>
<dbReference type="RefSeq" id="WP_242975085.1">
    <property type="nucleotide sequence ID" value="NZ_FZOJ01000007.1"/>
</dbReference>
<name>A0A239DCJ4_9FIRM</name>
<dbReference type="SMART" id="SM00478">
    <property type="entry name" value="ENDO3c"/>
    <property type="match status" value="1"/>
</dbReference>
<dbReference type="Gene3D" id="1.10.340.30">
    <property type="entry name" value="Hypothetical protein, domain 2"/>
    <property type="match status" value="1"/>
</dbReference>
<evidence type="ECO:0000256" key="2">
    <source>
        <dbReference type="ARBA" id="ARBA00010817"/>
    </source>
</evidence>
<evidence type="ECO:0000259" key="6">
    <source>
        <dbReference type="SMART" id="SM00478"/>
    </source>
</evidence>
<dbReference type="InterPro" id="IPR051912">
    <property type="entry name" value="Alkylbase_DNA_Glycosylase/TA"/>
</dbReference>
<dbReference type="Pfam" id="PF00730">
    <property type="entry name" value="HhH-GPD"/>
    <property type="match status" value="1"/>
</dbReference>
<dbReference type="SUPFAM" id="SSF48150">
    <property type="entry name" value="DNA-glycosylase"/>
    <property type="match status" value="1"/>
</dbReference>
<organism evidence="7 8">
    <name type="scientific">Anaerovirgula multivorans</name>
    <dbReference type="NCBI Taxonomy" id="312168"/>
    <lineage>
        <taxon>Bacteria</taxon>
        <taxon>Bacillati</taxon>
        <taxon>Bacillota</taxon>
        <taxon>Clostridia</taxon>
        <taxon>Peptostreptococcales</taxon>
        <taxon>Natronincolaceae</taxon>
        <taxon>Anaerovirgula</taxon>
    </lineage>
</organism>
<dbReference type="Proteomes" id="UP000198304">
    <property type="component" value="Unassembled WGS sequence"/>
</dbReference>
<dbReference type="GO" id="GO:0032993">
    <property type="term" value="C:protein-DNA complex"/>
    <property type="evidence" value="ECO:0007669"/>
    <property type="project" value="TreeGrafter"/>
</dbReference>
<reference evidence="8" key="1">
    <citation type="submission" date="2017-06" db="EMBL/GenBank/DDBJ databases">
        <authorList>
            <person name="Varghese N."/>
            <person name="Submissions S."/>
        </authorList>
    </citation>
    <scope>NUCLEOTIDE SEQUENCE [LARGE SCALE GENOMIC DNA]</scope>
    <source>
        <strain evidence="8">SCA</strain>
    </source>
</reference>
<proteinExistence type="inferred from homology"/>
<keyword evidence="8" id="KW-1185">Reference proteome</keyword>
<dbReference type="GO" id="GO:0008725">
    <property type="term" value="F:DNA-3-methyladenine glycosylase activity"/>
    <property type="evidence" value="ECO:0007669"/>
    <property type="project" value="TreeGrafter"/>
</dbReference>
<evidence type="ECO:0000256" key="1">
    <source>
        <dbReference type="ARBA" id="ARBA00000086"/>
    </source>
</evidence>
<comment type="similarity">
    <text evidence="2">Belongs to the alkylbase DNA glycosidase AlkA family.</text>
</comment>
<dbReference type="InterPro" id="IPR011257">
    <property type="entry name" value="DNA_glycosylase"/>
</dbReference>
<accession>A0A239DCJ4</accession>
<evidence type="ECO:0000256" key="3">
    <source>
        <dbReference type="ARBA" id="ARBA00012000"/>
    </source>
</evidence>
<keyword evidence="5" id="KW-0234">DNA repair</keyword>
<comment type="catalytic activity">
    <reaction evidence="1">
        <text>Hydrolysis of alkylated DNA, releasing 3-methyladenine, 3-methylguanine, 7-methylguanine and 7-methyladenine.</text>
        <dbReference type="EC" id="3.2.2.21"/>
    </reaction>
</comment>
<dbReference type="GO" id="GO:0032131">
    <property type="term" value="F:alkylated DNA binding"/>
    <property type="evidence" value="ECO:0007669"/>
    <property type="project" value="TreeGrafter"/>
</dbReference>
<feature type="domain" description="HhH-GPD" evidence="6">
    <location>
        <begin position="54"/>
        <end position="205"/>
    </location>
</feature>
<dbReference type="InterPro" id="IPR003265">
    <property type="entry name" value="HhH-GPD_domain"/>
</dbReference>
<evidence type="ECO:0000313" key="7">
    <source>
        <dbReference type="EMBL" id="SNS30017.1"/>
    </source>
</evidence>
<dbReference type="EC" id="3.2.2.21" evidence="3"/>
<dbReference type="Gene3D" id="1.10.1670.40">
    <property type="match status" value="1"/>
</dbReference>
<dbReference type="PANTHER" id="PTHR43003">
    <property type="entry name" value="DNA-3-METHYLADENINE GLYCOSYLASE"/>
    <property type="match status" value="1"/>
</dbReference>
<gene>
    <name evidence="7" type="ORF">SAMN05446037_1007107</name>
</gene>
<dbReference type="GO" id="GO:0043916">
    <property type="term" value="F:DNA-7-methylguanine glycosylase activity"/>
    <property type="evidence" value="ECO:0007669"/>
    <property type="project" value="TreeGrafter"/>
</dbReference>
<dbReference type="PANTHER" id="PTHR43003:SF5">
    <property type="entry name" value="DNA-3-METHYLADENINE GLYCOSYLASE"/>
    <property type="match status" value="1"/>
</dbReference>
<keyword evidence="4" id="KW-0227">DNA damage</keyword>
<evidence type="ECO:0000256" key="4">
    <source>
        <dbReference type="ARBA" id="ARBA00022763"/>
    </source>
</evidence>
<evidence type="ECO:0000313" key="8">
    <source>
        <dbReference type="Proteomes" id="UP000198304"/>
    </source>
</evidence>